<evidence type="ECO:0000313" key="2">
    <source>
        <dbReference type="EMBL" id="CAL1704096.1"/>
    </source>
</evidence>
<dbReference type="Proteomes" id="UP001497453">
    <property type="component" value="Chromosome 3"/>
</dbReference>
<keyword evidence="3" id="KW-1185">Reference proteome</keyword>
<dbReference type="EMBL" id="OZ037946">
    <property type="protein sequence ID" value="CAL1704096.1"/>
    <property type="molecule type" value="Genomic_DNA"/>
</dbReference>
<proteinExistence type="predicted"/>
<keyword evidence="1" id="KW-0472">Membrane</keyword>
<keyword evidence="1" id="KW-0812">Transmembrane</keyword>
<name>A0ABP1D895_9APHY</name>
<gene>
    <name evidence="2" type="ORF">GFSPODELE1_LOCUS4848</name>
</gene>
<organism evidence="2 3">
    <name type="scientific">Somion occarium</name>
    <dbReference type="NCBI Taxonomy" id="3059160"/>
    <lineage>
        <taxon>Eukaryota</taxon>
        <taxon>Fungi</taxon>
        <taxon>Dikarya</taxon>
        <taxon>Basidiomycota</taxon>
        <taxon>Agaricomycotina</taxon>
        <taxon>Agaricomycetes</taxon>
        <taxon>Polyporales</taxon>
        <taxon>Cerrenaceae</taxon>
        <taxon>Somion</taxon>
    </lineage>
</organism>
<reference evidence="3" key="1">
    <citation type="submission" date="2024-04" db="EMBL/GenBank/DDBJ databases">
        <authorList>
            <person name="Shaw F."/>
            <person name="Minotto A."/>
        </authorList>
    </citation>
    <scope>NUCLEOTIDE SEQUENCE [LARGE SCALE GENOMIC DNA]</scope>
</reference>
<keyword evidence="1" id="KW-1133">Transmembrane helix</keyword>
<sequence length="74" mass="8420">MMRPTKIYEHPEFTLEEADLSLFSTICLIFTMVLAGALFVMAISSFVLWNESSYFSSGYQPASVFWATQQSIHT</sequence>
<protein>
    <submittedName>
        <fullName evidence="2">Uncharacterized protein</fullName>
    </submittedName>
</protein>
<evidence type="ECO:0000313" key="3">
    <source>
        <dbReference type="Proteomes" id="UP001497453"/>
    </source>
</evidence>
<evidence type="ECO:0000256" key="1">
    <source>
        <dbReference type="SAM" id="Phobius"/>
    </source>
</evidence>
<feature type="transmembrane region" description="Helical" evidence="1">
    <location>
        <begin position="20"/>
        <end position="49"/>
    </location>
</feature>
<accession>A0ABP1D895</accession>